<proteinExistence type="predicted"/>
<dbReference type="Proteomes" id="UP001595660">
    <property type="component" value="Unassembled WGS sequence"/>
</dbReference>
<evidence type="ECO:0000313" key="2">
    <source>
        <dbReference type="Proteomes" id="UP001595660"/>
    </source>
</evidence>
<comment type="caution">
    <text evidence="1">The sequence shown here is derived from an EMBL/GenBank/DDBJ whole genome shotgun (WGS) entry which is preliminary data.</text>
</comment>
<reference evidence="1 2" key="1">
    <citation type="journal article" date="2019" name="Int. J. Syst. Evol. Microbiol.">
        <title>The Global Catalogue of Microorganisms (GCM) 10K type strain sequencing project: providing services to taxonomists for standard genome sequencing and annotation.</title>
        <authorList>
            <consortium name="The Broad Institute Genomics Platform"/>
            <consortium name="The Broad Institute Genome Sequencing Center for Infectious Disease"/>
            <person name="Wu L."/>
            <person name="Ma J."/>
        </authorList>
    </citation>
    <scope>NUCLEOTIDE SEQUENCE [LARGE SCALE GENOMIC DNA]</scope>
    <source>
        <strain evidence="1 2">CGMCC 1.12562</strain>
    </source>
</reference>
<sequence>MGLFDGGSGDERIEALVEGARGDSVTETKLTRTGSKVLGTGTFENHALAAFLREDEQPHYALFNTVYDVEFGDETVDSETGYWQVLVATDQRLLVLAGGEDGDVGEVVPYGVVDPETVVGEKDGLAERELGFVAGGVGFEFEIDGEVPVSEVREAAEYVAERADREDVIEAERSRGLVYDLPNFDVETPVWRPEADEPIAAARGGDVEVAVFDRELDVEGGERTASIPLAHVLEVDVEGSEAEFEFGFADGDGRELEVEHAELDVEFESAAAAERVAEAVESQRNDVPDGVTPDDVLTDGVSAALRERFDALARLAEE</sequence>
<evidence type="ECO:0000313" key="1">
    <source>
        <dbReference type="EMBL" id="MFC3477488.1"/>
    </source>
</evidence>
<organism evidence="1 2">
    <name type="scientific">Halobacterium litoreum</name>
    <dbReference type="NCBI Taxonomy" id="2039234"/>
    <lineage>
        <taxon>Archaea</taxon>
        <taxon>Methanobacteriati</taxon>
        <taxon>Methanobacteriota</taxon>
        <taxon>Stenosarchaea group</taxon>
        <taxon>Halobacteria</taxon>
        <taxon>Halobacteriales</taxon>
        <taxon>Halobacteriaceae</taxon>
        <taxon>Halobacterium</taxon>
    </lineage>
</organism>
<gene>
    <name evidence="1" type="ORF">ACFOKC_07100</name>
</gene>
<dbReference type="AlphaFoldDB" id="A0ABD5NDR1"/>
<dbReference type="EMBL" id="JBHRWN010000002">
    <property type="protein sequence ID" value="MFC3477488.1"/>
    <property type="molecule type" value="Genomic_DNA"/>
</dbReference>
<accession>A0ABD5NDR1</accession>
<dbReference type="RefSeq" id="WP_390226286.1">
    <property type="nucleotide sequence ID" value="NZ_JBHRWN010000002.1"/>
</dbReference>
<keyword evidence="2" id="KW-1185">Reference proteome</keyword>
<protein>
    <submittedName>
        <fullName evidence="1">Uncharacterized protein</fullName>
    </submittedName>
</protein>
<name>A0ABD5NDR1_9EURY</name>